<dbReference type="InterPro" id="IPR020841">
    <property type="entry name" value="PKS_Beta-ketoAc_synthase_dom"/>
</dbReference>
<evidence type="ECO:0000313" key="5">
    <source>
        <dbReference type="EMBL" id="MBD3323507.1"/>
    </source>
</evidence>
<evidence type="ECO:0000256" key="3">
    <source>
        <dbReference type="RuleBase" id="RU003694"/>
    </source>
</evidence>
<dbReference type="EMBL" id="WJJP01000087">
    <property type="protein sequence ID" value="MBD3323507.1"/>
    <property type="molecule type" value="Genomic_DNA"/>
</dbReference>
<reference evidence="5" key="1">
    <citation type="submission" date="2019-11" db="EMBL/GenBank/DDBJ databases">
        <title>Microbial mats filling the niche in hypersaline microbial mats.</title>
        <authorList>
            <person name="Wong H.L."/>
            <person name="Macleod F.I."/>
            <person name="White R.A. III"/>
            <person name="Burns B.P."/>
        </authorList>
    </citation>
    <scope>NUCLEOTIDE SEQUENCE</scope>
    <source>
        <strain evidence="5">Rbin_158</strain>
    </source>
</reference>
<dbReference type="PANTHER" id="PTHR11712">
    <property type="entry name" value="POLYKETIDE SYNTHASE-RELATED"/>
    <property type="match status" value="1"/>
</dbReference>
<dbReference type="Gene3D" id="3.40.47.10">
    <property type="match status" value="1"/>
</dbReference>
<dbReference type="Pfam" id="PF00109">
    <property type="entry name" value="ketoacyl-synt"/>
    <property type="match status" value="1"/>
</dbReference>
<dbReference type="Pfam" id="PF02801">
    <property type="entry name" value="Ketoacyl-synt_C"/>
    <property type="match status" value="1"/>
</dbReference>
<evidence type="ECO:0000313" key="6">
    <source>
        <dbReference type="Proteomes" id="UP000649604"/>
    </source>
</evidence>
<dbReference type="PANTHER" id="PTHR11712:SF336">
    <property type="entry name" value="3-OXOACYL-[ACYL-CARRIER-PROTEIN] SYNTHASE, MITOCHONDRIAL"/>
    <property type="match status" value="1"/>
</dbReference>
<dbReference type="FunFam" id="3.40.47.10:FF:000029">
    <property type="entry name" value="3-oxoacyl-[acyl-carrier-protein] synthase 1"/>
    <property type="match status" value="1"/>
</dbReference>
<dbReference type="CDD" id="cd00834">
    <property type="entry name" value="KAS_I_II"/>
    <property type="match status" value="1"/>
</dbReference>
<dbReference type="EC" id="2.3.1.179" evidence="5"/>
<evidence type="ECO:0000256" key="1">
    <source>
        <dbReference type="ARBA" id="ARBA00008467"/>
    </source>
</evidence>
<evidence type="ECO:0000256" key="2">
    <source>
        <dbReference type="ARBA" id="ARBA00022679"/>
    </source>
</evidence>
<dbReference type="InterPro" id="IPR014030">
    <property type="entry name" value="Ketoacyl_synth_N"/>
</dbReference>
<comment type="similarity">
    <text evidence="1 3">Belongs to the thiolase-like superfamily. Beta-ketoacyl-ACP synthases family.</text>
</comment>
<dbReference type="NCBIfam" id="NF005589">
    <property type="entry name" value="PRK07314.1"/>
    <property type="match status" value="1"/>
</dbReference>
<keyword evidence="2 3" id="KW-0808">Transferase</keyword>
<evidence type="ECO:0000259" key="4">
    <source>
        <dbReference type="PROSITE" id="PS52004"/>
    </source>
</evidence>
<comment type="caution">
    <text evidence="5">The sequence shown here is derived from an EMBL/GenBank/DDBJ whole genome shotgun (WGS) entry which is preliminary data.</text>
</comment>
<protein>
    <submittedName>
        <fullName evidence="5">Beta-ketoacyl-ACP synthase II</fullName>
        <ecNumber evidence="5">2.3.1.179</ecNumber>
    </submittedName>
</protein>
<dbReference type="Proteomes" id="UP000649604">
    <property type="component" value="Unassembled WGS sequence"/>
</dbReference>
<proteinExistence type="inferred from homology"/>
<sequence length="412" mass="43863">MRHLDEYCVAITGIGLICPLGITARACWDSMLRGESGISRITRFETDECLTKIGGELPPEYFAFEKQTLADELYEHAIFPVRLAFLCAQEAMTDSGMQVDEIDLDACTVITGSGGPNFLDQYAASGPKMADTTPHMLRTAAGWISAEYGFRGPAFNIATACASGGYAIGAGVESILAGTSDVCLAVGFDAMLVKESVIGFNQLMALSEENSAPEKASRPFDKHRSGFVLAEGGSALVLESYRHAVHRNARIYALISGYGAVSEAFNIVAPETTGTEMAKTMNLALQNAGIAQEEIGYVNAHGTSTLQNDLCETTAIKTVFGEHAFRLAVSSQKSMIGHTIGGAGAIECAATALALYHQILPPTINYEYPDPQCDLDYVPNQARPVNSLRAALSNSFGFGGHNCSLVLEAVSQ</sequence>
<name>A0A9D5JSM0_9BACT</name>
<keyword evidence="5" id="KW-0012">Acyltransferase</keyword>
<dbReference type="InterPro" id="IPR018201">
    <property type="entry name" value="Ketoacyl_synth_AS"/>
</dbReference>
<dbReference type="InterPro" id="IPR014031">
    <property type="entry name" value="Ketoacyl_synth_C"/>
</dbReference>
<dbReference type="PROSITE" id="PS52004">
    <property type="entry name" value="KS3_2"/>
    <property type="match status" value="1"/>
</dbReference>
<dbReference type="InterPro" id="IPR016039">
    <property type="entry name" value="Thiolase-like"/>
</dbReference>
<dbReference type="PROSITE" id="PS00606">
    <property type="entry name" value="KS3_1"/>
    <property type="match status" value="1"/>
</dbReference>
<dbReference type="SMART" id="SM00825">
    <property type="entry name" value="PKS_KS"/>
    <property type="match status" value="1"/>
</dbReference>
<gene>
    <name evidence="5" type="ORF">GF339_02920</name>
</gene>
<dbReference type="InterPro" id="IPR000794">
    <property type="entry name" value="Beta-ketoacyl_synthase"/>
</dbReference>
<feature type="domain" description="Ketosynthase family 3 (KS3)" evidence="4">
    <location>
        <begin position="6"/>
        <end position="409"/>
    </location>
</feature>
<dbReference type="SUPFAM" id="SSF53901">
    <property type="entry name" value="Thiolase-like"/>
    <property type="match status" value="2"/>
</dbReference>
<dbReference type="GO" id="GO:0005829">
    <property type="term" value="C:cytosol"/>
    <property type="evidence" value="ECO:0007669"/>
    <property type="project" value="TreeGrafter"/>
</dbReference>
<dbReference type="GO" id="GO:0006633">
    <property type="term" value="P:fatty acid biosynthetic process"/>
    <property type="evidence" value="ECO:0007669"/>
    <property type="project" value="InterPro"/>
</dbReference>
<dbReference type="GO" id="GO:0004315">
    <property type="term" value="F:3-oxoacyl-[acyl-carrier-protein] synthase activity"/>
    <property type="evidence" value="ECO:0007669"/>
    <property type="project" value="UniProtKB-EC"/>
</dbReference>
<accession>A0A9D5JSM0</accession>
<dbReference type="AlphaFoldDB" id="A0A9D5JSM0"/>
<organism evidence="5 6">
    <name type="scientific">candidate division KSB3 bacterium</name>
    <dbReference type="NCBI Taxonomy" id="2044937"/>
    <lineage>
        <taxon>Bacteria</taxon>
        <taxon>candidate division KSB3</taxon>
    </lineage>
</organism>